<sequence length="107" mass="11377">MAEKNESTLISDDMVFRGSVETDHPVVVEGKLTGTLIARGRVQIVSGASVQANISAREVEIEGEVQGNILHADTVVMQAGSRLTGDISCTQLEIQRGAKHTGTTVMK</sequence>
<dbReference type="HOGENOM" id="CLU_072799_4_2_12"/>
<evidence type="ECO:0000313" key="3">
    <source>
        <dbReference type="Proteomes" id="UP000006048"/>
    </source>
</evidence>
<name>I4B690_TURPD</name>
<accession>I4B690</accession>
<reference evidence="2 3" key="1">
    <citation type="submission" date="2012-06" db="EMBL/GenBank/DDBJ databases">
        <title>The complete chromosome of genome of Turneriella parva DSM 21527.</title>
        <authorList>
            <consortium name="US DOE Joint Genome Institute (JGI-PGF)"/>
            <person name="Lucas S."/>
            <person name="Han J."/>
            <person name="Lapidus A."/>
            <person name="Bruce D."/>
            <person name="Goodwin L."/>
            <person name="Pitluck S."/>
            <person name="Peters L."/>
            <person name="Kyrpides N."/>
            <person name="Mavromatis K."/>
            <person name="Ivanova N."/>
            <person name="Mikhailova N."/>
            <person name="Chertkov O."/>
            <person name="Detter J.C."/>
            <person name="Tapia R."/>
            <person name="Han C."/>
            <person name="Land M."/>
            <person name="Hauser L."/>
            <person name="Markowitz V."/>
            <person name="Cheng J.-F."/>
            <person name="Hugenholtz P."/>
            <person name="Woyke T."/>
            <person name="Wu D."/>
            <person name="Gronow S."/>
            <person name="Wellnitz S."/>
            <person name="Brambilla E."/>
            <person name="Klenk H.-P."/>
            <person name="Eisen J.A."/>
        </authorList>
    </citation>
    <scope>NUCLEOTIDE SEQUENCE [LARGE SCALE GENOMIC DNA]</scope>
    <source>
        <strain evidence="3">ATCC BAA-1111 / DSM 21527 / NCTC 11395 / H</strain>
    </source>
</reference>
<dbReference type="EMBL" id="CP002959">
    <property type="protein sequence ID" value="AFM12797.1"/>
    <property type="molecule type" value="Genomic_DNA"/>
</dbReference>
<dbReference type="InterPro" id="IPR007607">
    <property type="entry name" value="BacA/B"/>
</dbReference>
<dbReference type="Proteomes" id="UP000006048">
    <property type="component" value="Chromosome"/>
</dbReference>
<dbReference type="RefSeq" id="WP_014803303.1">
    <property type="nucleotide sequence ID" value="NC_018020.1"/>
</dbReference>
<keyword evidence="3" id="KW-1185">Reference proteome</keyword>
<evidence type="ECO:0008006" key="4">
    <source>
        <dbReference type="Google" id="ProtNLM"/>
    </source>
</evidence>
<evidence type="ECO:0000313" key="2">
    <source>
        <dbReference type="EMBL" id="AFM12797.1"/>
    </source>
</evidence>
<dbReference type="Pfam" id="PF04519">
    <property type="entry name" value="Bactofilin"/>
    <property type="match status" value="1"/>
</dbReference>
<proteinExistence type="inferred from homology"/>
<organism evidence="2 3">
    <name type="scientific">Turneriella parva (strain ATCC BAA-1111 / DSM 21527 / NCTC 11395 / H)</name>
    <name type="common">Leptospira parva</name>
    <dbReference type="NCBI Taxonomy" id="869212"/>
    <lineage>
        <taxon>Bacteria</taxon>
        <taxon>Pseudomonadati</taxon>
        <taxon>Spirochaetota</taxon>
        <taxon>Spirochaetia</taxon>
        <taxon>Leptospirales</taxon>
        <taxon>Leptospiraceae</taxon>
        <taxon>Turneriella</taxon>
    </lineage>
</organism>
<dbReference type="STRING" id="869212.Turpa_2151"/>
<evidence type="ECO:0000256" key="1">
    <source>
        <dbReference type="ARBA" id="ARBA00044755"/>
    </source>
</evidence>
<dbReference type="AlphaFoldDB" id="I4B690"/>
<protein>
    <recommendedName>
        <fullName evidence="4">Integral membrane protein CcmA involved in cell shape determination</fullName>
    </recommendedName>
</protein>
<dbReference type="OrthoDB" id="1956414at2"/>
<gene>
    <name evidence="2" type="ordered locus">Turpa_2151</name>
</gene>
<dbReference type="KEGG" id="tpx:Turpa_2151"/>
<comment type="similarity">
    <text evidence="1">Belongs to the bactofilin family.</text>
</comment>
<dbReference type="PANTHER" id="PTHR35024:SF4">
    <property type="entry name" value="POLYMER-FORMING CYTOSKELETAL PROTEIN"/>
    <property type="match status" value="1"/>
</dbReference>
<dbReference type="PANTHER" id="PTHR35024">
    <property type="entry name" value="HYPOTHETICAL CYTOSOLIC PROTEIN"/>
    <property type="match status" value="1"/>
</dbReference>